<organism evidence="4 5">
    <name type="scientific">Sphingomonas gilva</name>
    <dbReference type="NCBI Taxonomy" id="2305907"/>
    <lineage>
        <taxon>Bacteria</taxon>
        <taxon>Pseudomonadati</taxon>
        <taxon>Pseudomonadota</taxon>
        <taxon>Alphaproteobacteria</taxon>
        <taxon>Sphingomonadales</taxon>
        <taxon>Sphingomonadaceae</taxon>
        <taxon>Sphingomonas</taxon>
    </lineage>
</organism>
<evidence type="ECO:0000256" key="1">
    <source>
        <dbReference type="PIRSR" id="PIRSR011396-1"/>
    </source>
</evidence>
<dbReference type="RefSeq" id="WP_118864396.1">
    <property type="nucleotide sequence ID" value="NZ_QWLV01000005.1"/>
</dbReference>
<dbReference type="InterPro" id="IPR050816">
    <property type="entry name" value="Flavin-dep_Halogenase_NPB"/>
</dbReference>
<keyword evidence="2" id="KW-0274">FAD</keyword>
<dbReference type="Pfam" id="PF04820">
    <property type="entry name" value="Trp_halogenase"/>
    <property type="match status" value="1"/>
</dbReference>
<dbReference type="Proteomes" id="UP000266693">
    <property type="component" value="Unassembled WGS sequence"/>
</dbReference>
<accession>A0A396RLW5</accession>
<dbReference type="PANTHER" id="PTHR43747">
    <property type="entry name" value="FAD-BINDING PROTEIN"/>
    <property type="match status" value="1"/>
</dbReference>
<feature type="binding site" evidence="2">
    <location>
        <position position="343"/>
    </location>
    <ligand>
        <name>L-tryptophan</name>
        <dbReference type="ChEBI" id="CHEBI:57912"/>
    </ligand>
</feature>
<evidence type="ECO:0000313" key="5">
    <source>
        <dbReference type="Proteomes" id="UP000266693"/>
    </source>
</evidence>
<dbReference type="PIRSF" id="PIRSF011396">
    <property type="entry name" value="Trp_halogenase"/>
    <property type="match status" value="1"/>
</dbReference>
<dbReference type="InterPro" id="IPR006905">
    <property type="entry name" value="Flavin_halogenase"/>
</dbReference>
<feature type="binding site" evidence="2">
    <location>
        <position position="347"/>
    </location>
    <ligand>
        <name>FAD</name>
        <dbReference type="ChEBI" id="CHEBI:57692"/>
    </ligand>
</feature>
<dbReference type="EMBL" id="QWLV01000005">
    <property type="protein sequence ID" value="RHW17229.1"/>
    <property type="molecule type" value="Genomic_DNA"/>
</dbReference>
<dbReference type="PANTHER" id="PTHR43747:SF4">
    <property type="entry name" value="FLAVIN-DEPENDENT TRYPTOPHAN HALOGENASE"/>
    <property type="match status" value="1"/>
</dbReference>
<comment type="caution">
    <text evidence="4">The sequence shown here is derived from an EMBL/GenBank/DDBJ whole genome shotgun (WGS) entry which is preliminary data.</text>
</comment>
<protein>
    <submittedName>
        <fullName evidence="4">Tryptophan 7-halogenase</fullName>
    </submittedName>
</protein>
<keyword evidence="3" id="KW-1133">Transmembrane helix</keyword>
<dbReference type="SUPFAM" id="SSF51905">
    <property type="entry name" value="FAD/NAD(P)-binding domain"/>
    <property type="match status" value="1"/>
</dbReference>
<dbReference type="AlphaFoldDB" id="A0A396RLW5"/>
<dbReference type="Gene3D" id="3.50.50.60">
    <property type="entry name" value="FAD/NAD(P)-binding domain"/>
    <property type="match status" value="1"/>
</dbReference>
<sequence>MSKPVDIVIVGGGTSGWMCAAALIAKLDPRRYRVRLIESDEIGTVGVGEATLPQMKEFNDFVGIDEVAFMRATQATFKLGIEFVGWGKPGESYIHPFGTFGRPIGDADFFQYWSRARATGHAEALSDYCFPIAAAKADRFTKPESGGAPDIRTAYSYAYHLDAFLYARFLRGWAEARGLERIEGRIVDVARDERDDGIASVALASGAVIAGDLFVDCSGFRALLIGQTLGVPFESWAEWLPCDRAQAVPCDRAGAFTPYTRSTARKAGWQWRIPLQHRTGNGIVYSSAHIGDDEVAETLLANLDGAAQASPRVLRFEAGKRALSWKHNCVAIGLASGFLEPLESTSIYLVQMGIIYLLTLLPGGRRPDPALVAEFNRTIDVEYDRIRDFLILHYHANQREDSELWRHCREMALPDTLTAKIERFRHRGHVATYRDGLFGAPSWHAVFVGQNVVPQGHDRLADRLPSADLVQRLRSLRADIEAGVQAMPGHDEFVRGYCPADPLPA</sequence>
<dbReference type="InterPro" id="IPR036188">
    <property type="entry name" value="FAD/NAD-bd_sf"/>
</dbReference>
<feature type="binding site" evidence="2">
    <location>
        <position position="334"/>
    </location>
    <ligand>
        <name>FAD</name>
        <dbReference type="ChEBI" id="CHEBI:57692"/>
    </ligand>
</feature>
<dbReference type="GO" id="GO:0004497">
    <property type="term" value="F:monooxygenase activity"/>
    <property type="evidence" value="ECO:0007669"/>
    <property type="project" value="InterPro"/>
</dbReference>
<evidence type="ECO:0000313" key="4">
    <source>
        <dbReference type="EMBL" id="RHW17229.1"/>
    </source>
</evidence>
<feature type="active site" evidence="1">
    <location>
        <position position="78"/>
    </location>
</feature>
<gene>
    <name evidence="4" type="ORF">D1610_11835</name>
</gene>
<dbReference type="InterPro" id="IPR033856">
    <property type="entry name" value="Trp_halogen"/>
</dbReference>
<dbReference type="OrthoDB" id="462203at2"/>
<evidence type="ECO:0000256" key="2">
    <source>
        <dbReference type="PIRSR" id="PIRSR011396-2"/>
    </source>
</evidence>
<evidence type="ECO:0000256" key="3">
    <source>
        <dbReference type="SAM" id="Phobius"/>
    </source>
</evidence>
<feature type="binding site" evidence="2">
    <location>
        <position position="78"/>
    </location>
    <ligand>
        <name>7-chloro-L-tryptophan</name>
        <dbReference type="ChEBI" id="CHEBI:58713"/>
    </ligand>
</feature>
<dbReference type="GO" id="GO:0000166">
    <property type="term" value="F:nucleotide binding"/>
    <property type="evidence" value="ECO:0007669"/>
    <property type="project" value="UniProtKB-KW"/>
</dbReference>
<proteinExistence type="predicted"/>
<feature type="transmembrane region" description="Helical" evidence="3">
    <location>
        <begin position="6"/>
        <end position="25"/>
    </location>
</feature>
<keyword evidence="2" id="KW-0547">Nucleotide-binding</keyword>
<keyword evidence="5" id="KW-1185">Reference proteome</keyword>
<name>A0A396RLW5_9SPHN</name>
<keyword evidence="3" id="KW-0812">Transmembrane</keyword>
<keyword evidence="2" id="KW-0285">Flavoprotein</keyword>
<reference evidence="4 5" key="1">
    <citation type="submission" date="2018-08" db="EMBL/GenBank/DDBJ databases">
        <title>The multiple taxonomic identification of Sphingomonas gilva.</title>
        <authorList>
            <person name="Zhu D."/>
            <person name="Zheng S."/>
        </authorList>
    </citation>
    <scope>NUCLEOTIDE SEQUENCE [LARGE SCALE GENOMIC DNA]</scope>
    <source>
        <strain evidence="4 5">ZDH117</strain>
    </source>
</reference>
<keyword evidence="3" id="KW-0472">Membrane</keyword>